<dbReference type="Proteomes" id="UP000008206">
    <property type="component" value="Plasmid Cy782203"/>
</dbReference>
<dbReference type="PANTHER" id="PTHR38449:SF1">
    <property type="entry name" value="REGULATORY PROTEIN SSL2874-RELATED"/>
    <property type="match status" value="1"/>
</dbReference>
<proteinExistence type="predicted"/>
<gene>
    <name evidence="1" type="ordered locus">Cyan7822_6718</name>
</gene>
<accession>E0UN66</accession>
<dbReference type="RefSeq" id="WP_013325523.1">
    <property type="nucleotide sequence ID" value="NC_014502.1"/>
</dbReference>
<dbReference type="EMBL" id="CP002201">
    <property type="protein sequence ID" value="ADN18396.1"/>
    <property type="molecule type" value="Genomic_DNA"/>
</dbReference>
<organism evidence="1 2">
    <name type="scientific">Gloeothece verrucosa (strain PCC 7822)</name>
    <name type="common">Cyanothece sp. (strain PCC 7822)</name>
    <dbReference type="NCBI Taxonomy" id="497965"/>
    <lineage>
        <taxon>Bacteria</taxon>
        <taxon>Bacillati</taxon>
        <taxon>Cyanobacteriota</taxon>
        <taxon>Cyanophyceae</taxon>
        <taxon>Oscillatoriophycideae</taxon>
        <taxon>Chroococcales</taxon>
        <taxon>Aphanothecaceae</taxon>
        <taxon>Gloeothece</taxon>
        <taxon>Gloeothece verrucosa</taxon>
    </lineage>
</organism>
<reference evidence="2" key="1">
    <citation type="journal article" date="2011" name="MBio">
        <title>Novel metabolic attributes of the genus Cyanothece, comprising a group of unicellular nitrogen-fixing Cyanobacteria.</title>
        <authorList>
            <person name="Bandyopadhyay A."/>
            <person name="Elvitigala T."/>
            <person name="Welsh E."/>
            <person name="Stockel J."/>
            <person name="Liberton M."/>
            <person name="Min H."/>
            <person name="Sherman L.A."/>
            <person name="Pakrasi H.B."/>
        </authorList>
    </citation>
    <scope>NUCLEOTIDE SEQUENCE [LARGE SCALE GENOMIC DNA]</scope>
    <source>
        <strain evidence="2">PCC 7822</strain>
        <plasmid evidence="2">Cy782203</plasmid>
    </source>
</reference>
<geneLocation type="plasmid" evidence="1 2">
    <name>Cy782203</name>
</geneLocation>
<dbReference type="AlphaFoldDB" id="E0UN66"/>
<sequence length="89" mass="9782">MTIEIVEIGFGFSVATKEIIAILDPDSSPIKRLISVAKAENRLIDSTNTRTVRSVIITRSNEVILSGVQAATIGDKFVNRHFQKSKIDP</sequence>
<evidence type="ECO:0008006" key="3">
    <source>
        <dbReference type="Google" id="ProtNLM"/>
    </source>
</evidence>
<evidence type="ECO:0000313" key="2">
    <source>
        <dbReference type="Proteomes" id="UP000008206"/>
    </source>
</evidence>
<dbReference type="KEGG" id="cyj:Cyan7822_6718"/>
<evidence type="ECO:0000313" key="1">
    <source>
        <dbReference type="EMBL" id="ADN18396.1"/>
    </source>
</evidence>
<name>E0UN66_GLOV7</name>
<dbReference type="HOGENOM" id="CLU_165326_0_0_3"/>
<keyword evidence="1" id="KW-0614">Plasmid</keyword>
<dbReference type="PANTHER" id="PTHR38449">
    <property type="entry name" value="REGULATORY PROTEIN TM_1690-RELATED"/>
    <property type="match status" value="1"/>
</dbReference>
<dbReference type="NCBIfam" id="NF003315">
    <property type="entry name" value="PRK04323.1"/>
    <property type="match status" value="1"/>
</dbReference>
<dbReference type="OrthoDB" id="5432174at2"/>
<dbReference type="InterPro" id="IPR007169">
    <property type="entry name" value="RemA-like"/>
</dbReference>
<dbReference type="Pfam" id="PF04025">
    <property type="entry name" value="RemA-like"/>
    <property type="match status" value="1"/>
</dbReference>
<protein>
    <recommendedName>
        <fullName evidence="3">Regulatory protein</fullName>
    </recommendedName>
</protein>
<keyword evidence="2" id="KW-1185">Reference proteome</keyword>